<evidence type="ECO:0000313" key="2">
    <source>
        <dbReference type="EMBL" id="GGM52381.1"/>
    </source>
</evidence>
<feature type="transmembrane region" description="Helical" evidence="1">
    <location>
        <begin position="104"/>
        <end position="121"/>
    </location>
</feature>
<organism evidence="2 3">
    <name type="scientific">Micromonospora sonchi</name>
    <dbReference type="NCBI Taxonomy" id="1763543"/>
    <lineage>
        <taxon>Bacteria</taxon>
        <taxon>Bacillati</taxon>
        <taxon>Actinomycetota</taxon>
        <taxon>Actinomycetes</taxon>
        <taxon>Micromonosporales</taxon>
        <taxon>Micromonosporaceae</taxon>
        <taxon>Micromonospora</taxon>
    </lineage>
</organism>
<reference evidence="2" key="2">
    <citation type="submission" date="2020-09" db="EMBL/GenBank/DDBJ databases">
        <authorList>
            <person name="Sun Q."/>
            <person name="Zhou Y."/>
        </authorList>
    </citation>
    <scope>NUCLEOTIDE SEQUENCE</scope>
    <source>
        <strain evidence="2">CGMCC 4.7312</strain>
    </source>
</reference>
<evidence type="ECO:0008006" key="4">
    <source>
        <dbReference type="Google" id="ProtNLM"/>
    </source>
</evidence>
<feature type="transmembrane region" description="Helical" evidence="1">
    <location>
        <begin position="165"/>
        <end position="183"/>
    </location>
</feature>
<comment type="caution">
    <text evidence="2">The sequence shown here is derived from an EMBL/GenBank/DDBJ whole genome shotgun (WGS) entry which is preliminary data.</text>
</comment>
<keyword evidence="3" id="KW-1185">Reference proteome</keyword>
<reference evidence="2" key="1">
    <citation type="journal article" date="2014" name="Int. J. Syst. Evol. Microbiol.">
        <title>Complete genome sequence of Corynebacterium casei LMG S-19264T (=DSM 44701T), isolated from a smear-ripened cheese.</title>
        <authorList>
            <consortium name="US DOE Joint Genome Institute (JGI-PGF)"/>
            <person name="Walter F."/>
            <person name="Albersmeier A."/>
            <person name="Kalinowski J."/>
            <person name="Ruckert C."/>
        </authorList>
    </citation>
    <scope>NUCLEOTIDE SEQUENCE</scope>
    <source>
        <strain evidence="2">CGMCC 4.7312</strain>
    </source>
</reference>
<protein>
    <recommendedName>
        <fullName evidence="4">Enediyne biosynthesis protein</fullName>
    </recommendedName>
</protein>
<dbReference type="RefSeq" id="WP_189046882.1">
    <property type="nucleotide sequence ID" value="NZ_BMNB01000021.1"/>
</dbReference>
<evidence type="ECO:0000313" key="3">
    <source>
        <dbReference type="Proteomes" id="UP000608890"/>
    </source>
</evidence>
<name>A0A917U3B5_9ACTN</name>
<dbReference type="AlphaFoldDB" id="A0A917U3B5"/>
<proteinExistence type="predicted"/>
<feature type="transmembrane region" description="Helical" evidence="1">
    <location>
        <begin position="20"/>
        <end position="37"/>
    </location>
</feature>
<feature type="transmembrane region" description="Helical" evidence="1">
    <location>
        <begin position="133"/>
        <end position="153"/>
    </location>
</feature>
<feature type="transmembrane region" description="Helical" evidence="1">
    <location>
        <begin position="245"/>
        <end position="261"/>
    </location>
</feature>
<accession>A0A917U3B5</accession>
<feature type="transmembrane region" description="Helical" evidence="1">
    <location>
        <begin position="214"/>
        <end position="233"/>
    </location>
</feature>
<gene>
    <name evidence="2" type="ORF">GCM10011608_41570</name>
</gene>
<keyword evidence="1" id="KW-0812">Transmembrane</keyword>
<keyword evidence="1" id="KW-1133">Transmembrane helix</keyword>
<dbReference type="Proteomes" id="UP000608890">
    <property type="component" value="Unassembled WGS sequence"/>
</dbReference>
<sequence length="320" mass="34937">MSQQRTHQKDPRIVTALRRFAISITVLNIFGYTVLGFEQAWAWPLLALAVGYSVEILLETIGAWAEERRARYLGGGARGFIEFLYPAHITSLAVNMLLYVNDQVPVMLLAVMIAISGKWLFRAPVNGRLRHHMNPSNFGIAVALLLFPWISIAPPYQFTEHLTGVGDWIVPAAIVVFGTLLNAKLTGRMWLIAGWLGVFVLQSVFRGLVLDTSIVGALATMTGVAFVLFTNYMITDPGTTPSKPWSQFAFGGSVALVYGVLTGASIVYGLFFATAIVCLIRGGFLWSLHAVRLAARPQPTDVGALDGKVPATVTREMVRA</sequence>
<dbReference type="EMBL" id="BMNB01000021">
    <property type="protein sequence ID" value="GGM52381.1"/>
    <property type="molecule type" value="Genomic_DNA"/>
</dbReference>
<evidence type="ECO:0000256" key="1">
    <source>
        <dbReference type="SAM" id="Phobius"/>
    </source>
</evidence>
<keyword evidence="1" id="KW-0472">Membrane</keyword>